<proteinExistence type="predicted"/>
<feature type="region of interest" description="Disordered" evidence="1">
    <location>
        <begin position="1464"/>
        <end position="1569"/>
    </location>
</feature>
<dbReference type="InterPro" id="IPR042201">
    <property type="entry name" value="FH2_Formin_sf"/>
</dbReference>
<feature type="region of interest" description="Disordered" evidence="1">
    <location>
        <begin position="420"/>
        <end position="442"/>
    </location>
</feature>
<feature type="compositionally biased region" description="Pro residues" evidence="1">
    <location>
        <begin position="273"/>
        <end position="290"/>
    </location>
</feature>
<dbReference type="InterPro" id="IPR014768">
    <property type="entry name" value="GBD/FH3_dom"/>
</dbReference>
<gene>
    <name evidence="4" type="ORF">FF38_07787</name>
</gene>
<evidence type="ECO:0000256" key="1">
    <source>
        <dbReference type="SAM" id="MobiDB-lite"/>
    </source>
</evidence>
<feature type="domain" description="FH2" evidence="3">
    <location>
        <begin position="358"/>
        <end position="774"/>
    </location>
</feature>
<dbReference type="SUPFAM" id="SSF48371">
    <property type="entry name" value="ARM repeat"/>
    <property type="match status" value="1"/>
</dbReference>
<organism evidence="4 5">
    <name type="scientific">Lucilia cuprina</name>
    <name type="common">Green bottle fly</name>
    <name type="synonym">Australian sheep blowfly</name>
    <dbReference type="NCBI Taxonomy" id="7375"/>
    <lineage>
        <taxon>Eukaryota</taxon>
        <taxon>Metazoa</taxon>
        <taxon>Ecdysozoa</taxon>
        <taxon>Arthropoda</taxon>
        <taxon>Hexapoda</taxon>
        <taxon>Insecta</taxon>
        <taxon>Pterygota</taxon>
        <taxon>Neoptera</taxon>
        <taxon>Endopterygota</taxon>
        <taxon>Diptera</taxon>
        <taxon>Brachycera</taxon>
        <taxon>Muscomorpha</taxon>
        <taxon>Oestroidea</taxon>
        <taxon>Calliphoridae</taxon>
        <taxon>Luciliinae</taxon>
        <taxon>Lucilia</taxon>
    </lineage>
</organism>
<feature type="compositionally biased region" description="Low complexity" evidence="1">
    <location>
        <begin position="1758"/>
        <end position="1775"/>
    </location>
</feature>
<feature type="compositionally biased region" description="Polar residues" evidence="1">
    <location>
        <begin position="1703"/>
        <end position="1743"/>
    </location>
</feature>
<feature type="compositionally biased region" description="Polar residues" evidence="1">
    <location>
        <begin position="1642"/>
        <end position="1675"/>
    </location>
</feature>
<feature type="compositionally biased region" description="Pro residues" evidence="1">
    <location>
        <begin position="300"/>
        <end position="330"/>
    </location>
</feature>
<feature type="region of interest" description="Disordered" evidence="1">
    <location>
        <begin position="257"/>
        <end position="337"/>
    </location>
</feature>
<dbReference type="PANTHER" id="PTHR46345:SF8">
    <property type="entry name" value="FORMIN 3, ISOFORM B"/>
    <property type="match status" value="1"/>
</dbReference>
<feature type="compositionally biased region" description="Polar residues" evidence="1">
    <location>
        <begin position="1340"/>
        <end position="1356"/>
    </location>
</feature>
<dbReference type="OrthoDB" id="26518at2759"/>
<dbReference type="Gene3D" id="1.25.10.10">
    <property type="entry name" value="Leucine-rich Repeat Variant"/>
    <property type="match status" value="1"/>
</dbReference>
<dbReference type="PROSITE" id="PS51232">
    <property type="entry name" value="GBD_FH3"/>
    <property type="match status" value="1"/>
</dbReference>
<feature type="region of interest" description="Disordered" evidence="1">
    <location>
        <begin position="873"/>
        <end position="955"/>
    </location>
</feature>
<dbReference type="OMA" id="PHDGHNS"/>
<feature type="region of interest" description="Disordered" evidence="1">
    <location>
        <begin position="1205"/>
        <end position="1229"/>
    </location>
</feature>
<evidence type="ECO:0000259" key="3">
    <source>
        <dbReference type="PROSITE" id="PS51444"/>
    </source>
</evidence>
<feature type="compositionally biased region" description="Polar residues" evidence="1">
    <location>
        <begin position="1466"/>
        <end position="1488"/>
    </location>
</feature>
<dbReference type="InterPro" id="IPR015425">
    <property type="entry name" value="FH2_Formin"/>
</dbReference>
<accession>A0A0L0CNE9</accession>
<dbReference type="Pfam" id="PF06367">
    <property type="entry name" value="Drf_FH3"/>
    <property type="match status" value="1"/>
</dbReference>
<dbReference type="Proteomes" id="UP000037069">
    <property type="component" value="Unassembled WGS sequence"/>
</dbReference>
<dbReference type="SMART" id="SM01139">
    <property type="entry name" value="Drf_FH3"/>
    <property type="match status" value="1"/>
</dbReference>
<feature type="compositionally biased region" description="Low complexity" evidence="1">
    <location>
        <begin position="1614"/>
        <end position="1627"/>
    </location>
</feature>
<reference evidence="4 5" key="1">
    <citation type="journal article" date="2015" name="Nat. Commun.">
        <title>Lucilia cuprina genome unlocks parasitic fly biology to underpin future interventions.</title>
        <authorList>
            <person name="Anstead C.A."/>
            <person name="Korhonen P.K."/>
            <person name="Young N.D."/>
            <person name="Hall R.S."/>
            <person name="Jex A.R."/>
            <person name="Murali S.C."/>
            <person name="Hughes D.S."/>
            <person name="Lee S.F."/>
            <person name="Perry T."/>
            <person name="Stroehlein A.J."/>
            <person name="Ansell B.R."/>
            <person name="Breugelmans B."/>
            <person name="Hofmann A."/>
            <person name="Qu J."/>
            <person name="Dugan S."/>
            <person name="Lee S.L."/>
            <person name="Chao H."/>
            <person name="Dinh H."/>
            <person name="Han Y."/>
            <person name="Doddapaneni H.V."/>
            <person name="Worley K.C."/>
            <person name="Muzny D.M."/>
            <person name="Ioannidis P."/>
            <person name="Waterhouse R.M."/>
            <person name="Zdobnov E.M."/>
            <person name="James P.J."/>
            <person name="Bagnall N.H."/>
            <person name="Kotze A.C."/>
            <person name="Gibbs R.A."/>
            <person name="Richards S."/>
            <person name="Batterham P."/>
            <person name="Gasser R.B."/>
        </authorList>
    </citation>
    <scope>NUCLEOTIDE SEQUENCE [LARGE SCALE GENOMIC DNA]</scope>
    <source>
        <strain evidence="4 5">LS</strain>
        <tissue evidence="4">Full body</tissue>
    </source>
</reference>
<dbReference type="SUPFAM" id="SSF101447">
    <property type="entry name" value="Formin homology 2 domain (FH2 domain)"/>
    <property type="match status" value="1"/>
</dbReference>
<dbReference type="PANTHER" id="PTHR46345">
    <property type="entry name" value="INVERTED FORMIN-2"/>
    <property type="match status" value="1"/>
</dbReference>
<feature type="domain" description="GBD/FH3" evidence="2">
    <location>
        <begin position="1"/>
        <end position="251"/>
    </location>
</feature>
<name>A0A0L0CNE9_LUCCU</name>
<dbReference type="PROSITE" id="PS51444">
    <property type="entry name" value="FH2"/>
    <property type="match status" value="1"/>
</dbReference>
<evidence type="ECO:0008006" key="6">
    <source>
        <dbReference type="Google" id="ProtNLM"/>
    </source>
</evidence>
<feature type="compositionally biased region" description="Polar residues" evidence="1">
    <location>
        <begin position="1496"/>
        <end position="1511"/>
    </location>
</feature>
<dbReference type="STRING" id="7375.A0A0L0CNE9"/>
<dbReference type="SMART" id="SM00498">
    <property type="entry name" value="FH2"/>
    <property type="match status" value="1"/>
</dbReference>
<evidence type="ECO:0000313" key="5">
    <source>
        <dbReference type="Proteomes" id="UP000037069"/>
    </source>
</evidence>
<feature type="compositionally biased region" description="Low complexity" evidence="1">
    <location>
        <begin position="1015"/>
        <end position="1036"/>
    </location>
</feature>
<dbReference type="GO" id="GO:0003779">
    <property type="term" value="F:actin binding"/>
    <property type="evidence" value="ECO:0007669"/>
    <property type="project" value="InterPro"/>
</dbReference>
<feature type="compositionally biased region" description="Low complexity" evidence="1">
    <location>
        <begin position="1521"/>
        <end position="1547"/>
    </location>
</feature>
<dbReference type="Gene3D" id="1.10.238.150">
    <property type="entry name" value="Formin, FH3 diaphanous domain"/>
    <property type="match status" value="1"/>
</dbReference>
<feature type="compositionally biased region" description="Basic and acidic residues" evidence="1">
    <location>
        <begin position="995"/>
        <end position="1013"/>
    </location>
</feature>
<feature type="compositionally biased region" description="Polar residues" evidence="1">
    <location>
        <begin position="1285"/>
        <end position="1303"/>
    </location>
</feature>
<dbReference type="InterPro" id="IPR016024">
    <property type="entry name" value="ARM-type_fold"/>
</dbReference>
<evidence type="ECO:0000313" key="4">
    <source>
        <dbReference type="EMBL" id="KNC32949.1"/>
    </source>
</evidence>
<protein>
    <recommendedName>
        <fullName evidence="6">FH2 domain-containing protein</fullName>
    </recommendedName>
</protein>
<feature type="compositionally biased region" description="Low complexity" evidence="1">
    <location>
        <begin position="1676"/>
        <end position="1700"/>
    </location>
</feature>
<feature type="compositionally biased region" description="Basic and acidic residues" evidence="1">
    <location>
        <begin position="874"/>
        <end position="885"/>
    </location>
</feature>
<feature type="compositionally biased region" description="Polar residues" evidence="1">
    <location>
        <begin position="1555"/>
        <end position="1569"/>
    </location>
</feature>
<dbReference type="EMBL" id="JRES01000254">
    <property type="protein sequence ID" value="KNC32949.1"/>
    <property type="molecule type" value="Genomic_DNA"/>
</dbReference>
<comment type="caution">
    <text evidence="4">The sequence shown here is derived from an EMBL/GenBank/DDBJ whole genome shotgun (WGS) entry which is preliminary data.</text>
</comment>
<feature type="region of interest" description="Disordered" evidence="1">
    <location>
        <begin position="1592"/>
        <end position="1789"/>
    </location>
</feature>
<feature type="region of interest" description="Disordered" evidence="1">
    <location>
        <begin position="1285"/>
        <end position="1379"/>
    </location>
</feature>
<dbReference type="Gene3D" id="1.20.58.2220">
    <property type="entry name" value="Formin, FH2 domain"/>
    <property type="match status" value="1"/>
</dbReference>
<sequence>MDSRIGLDYIVENRDYISKLGTALDTNNVVVKKQVFELLSALCAYNADGYARAIETLEYYKNLKNERYRFKIVINELEKTTTIEYQVALLAFINCVIISAATLQDRIRIRNEFIGLKILPLLNSLSNNINLLFVFVSFFFNYRKVAQSVGDIIVQLDVFDEQRECDEAQSLQGPNGINLNSHLDVFYAILRQVADTPQEIPFLSILQHLLRIDPKEPVSDVIWDTTEKLVHRATLLENHEDSVRLLRTTNAQKFTCQNCRSDATSPTRKPNGPIAPPPPPPPAPAPPAPPTSCLNAGKGAPPPPPPPMKMCNGPPAPPPIPGAPPAPPPGGKLLNVKNSMPVRSLTPEPRVNDVLLPQQDTPAPKAKMKTLNWGKIPPHKVLGKQNLWTIVANNHQDNSMEDLDWNEMEGLFCLQSTSAQGSPKLGRADSGNGNSAVGGYDTLDRKSKKESTEINLLDGKRSLNVNIFLKQFKGYNSNEDIVQLIQDGNHEIIGAEKLRGLLKILPEVDEIDMLKTFNGDRQRLGRAEKFLLLLMEVPNYKLRIESMLLKEEFAANITYLDPCINAMIEAGDDLINNKTLQEVLYIVVVAGNFLNSGGYAGNAAGVKLSSLTKLTDIRANKPGMNLIHFVAIQAEKRNPALLNFTNELSTLENASKTNVEQISIDIKNLDTQLQKIKKQIELPNTDEDIKDQMMEFLESAESEISVLKSGMDAVESMRLKLADFFCEDPATFRLEECFKILQTFCDKFKQAVKENERRQQLEEQATLRQKQREEQLARRAKYANQNGTPISDYDNQYSLDSSFDARASPALSRKRFGSFNNGNLEINNSFIRMEATNGNCDGMSPDITPNGSMRRRRSRVLAEEDDLMEFLRTSGHERNSRERKAAYGSLDRSWARRARSGSSSRKRPELLNIDFGADRERAASPLPINVPEKASPLSPSNGEIVQPAQDETKPRISREWRQKIETWLQSNENDEKQDEEYKRKRRLVNINRRSLENESESERKLDTLPEEKFVPTTPNPCTNDTNNTNSSNNSQTKDGYKRVYPDWKPSKTLDTDVVGTIQAIADVNNARENSYKQREKPSITEADDVSFTKSSTLVNNVNKSEDVVYRRQRSIENNATQLESIAEEDRRKSLIQQLGERDATDRLKIYIRSPSTMEKDHSVANKQRLNGVDALKSPPSIYEAVAAETASTTKVNAENHIKSPISKNRTANNSQQKFNFDNVPSSSEVSKLESNTSNKIHNQTSHKAITASTNRKEIDADNIETPPVTRRIISSPTTTLVTVNRTEPKTQTESNNDVETTETPGHFDRYSMARRTRRYKRPTDYSSGNEDLTSAKDSSEENSLTQLAKNSSTEIQTKCEEKPLTTTNTADKISENPKVKRTNISAKTITKLEKVGRHISSINQEDVQEALRNLKSPTDCPERLWSPPREIIAQRTVNCNNTTTTANGTTLIKISNHELNDEGFEETQSLVSDTPSHGKESTNSSCNEVNELPKLSQKSLSQKTTPIQKISSRLADRLQISRLRSSSTASKSQPTTAASSPRRTASSVDRARTSRMPNGQLVQGPASSTAAAHMSNFTNNAIRRATSMRKTIANSEPSSSSSGSTKRDVERSSSRNSLRSSRSSINSGASTQTVKRMPIGSSHLNKSPLQTVSVDSSPSKRPLSTQNLRNNPTRLSSTGGVPASRSSSSGSSVGPNIVVVRRLNSTQSNVNQPRHTSSSNLGSTSFKENQTNVGPSSRSQTARSALMAKANVGNPQNSTRTATSRSSSSTRGVSSFMRPTAASTTKRTK</sequence>
<feature type="region of interest" description="Disordered" evidence="1">
    <location>
        <begin position="995"/>
        <end position="1044"/>
    </location>
</feature>
<feature type="compositionally biased region" description="Low complexity" evidence="1">
    <location>
        <begin position="1595"/>
        <end position="1604"/>
    </location>
</feature>
<keyword evidence="5" id="KW-1185">Reference proteome</keyword>
<dbReference type="Pfam" id="PF02181">
    <property type="entry name" value="FH2"/>
    <property type="match status" value="1"/>
</dbReference>
<dbReference type="InterPro" id="IPR010472">
    <property type="entry name" value="FH3_dom"/>
</dbReference>
<evidence type="ECO:0000259" key="2">
    <source>
        <dbReference type="PROSITE" id="PS51232"/>
    </source>
</evidence>
<dbReference type="InterPro" id="IPR011989">
    <property type="entry name" value="ARM-like"/>
</dbReference>
<feature type="compositionally biased region" description="Polar residues" evidence="1">
    <location>
        <begin position="257"/>
        <end position="268"/>
    </location>
</feature>